<accession>A0ABZ3CTI2</accession>
<keyword evidence="1" id="KW-1133">Transmembrane helix</keyword>
<proteinExistence type="predicted"/>
<sequence length="594" mass="66570">MKKRKFDIYYGFLLCQFFCIFLAVAFLVSLGPNLQFYFFAIIDPGSTSIYDSAFNGQMVRFPSLLDWLGGVLSIPVLIVSLAISSSTFKVKSPRKVHLRLVLSCFFSWCLVDLAIGIFDEQAEVAYYLQCLLANLAGSVFLVLLMAGLFSVLDLYIKIFSCADVVVKLTASFLLVALSFALCCITYYAIAFLFKPLPVRIQLYTAYPASGYVKTIEDKKIKIPTIENPKTSLLPNNSMSSRFYMVSIDKGISFNFDANSEDQNYILSVATVEGCLEPNQALEAIASNSWRTFENVAEFQASFDKGTSQVVSETFPKELTPHPLEEESLTSFWYKPSEKEGEIDIQQFFSNNIFLHYSTDAREQIYLITAHLLEKKGNVVSTRERELDLNVNGRSYSYMFNVDPSVELSSKVNCSSLGLEGNAQDSNFYSVNVPLAGMVIVVKPDIDKKVLRLYTDRSQVDIAGGMGTRSIKNLRLGELVYSDPDKVDRFSLSGDIRRVLIDGYKKEVTEADVYSATGDFTVAYTNGGWMAIDGTADFLWNRKERLNSTKWESVDAGWSGVATIIGSILIAVGWVLRSLVFPSMVSNQDYKWKLF</sequence>
<feature type="transmembrane region" description="Helical" evidence="1">
    <location>
        <begin position="67"/>
        <end position="88"/>
    </location>
</feature>
<organism evidence="2 3">
    <name type="scientific">Salinicola lusitanus</name>
    <dbReference type="NCBI Taxonomy" id="1949085"/>
    <lineage>
        <taxon>Bacteria</taxon>
        <taxon>Pseudomonadati</taxon>
        <taxon>Pseudomonadota</taxon>
        <taxon>Gammaproteobacteria</taxon>
        <taxon>Oceanospirillales</taxon>
        <taxon>Halomonadaceae</taxon>
        <taxon>Salinicola</taxon>
    </lineage>
</organism>
<protein>
    <submittedName>
        <fullName evidence="2">Uncharacterized protein</fullName>
    </submittedName>
</protein>
<evidence type="ECO:0000313" key="2">
    <source>
        <dbReference type="EMBL" id="XAD54448.1"/>
    </source>
</evidence>
<name>A0ABZ3CTI2_9GAMM</name>
<keyword evidence="3" id="KW-1185">Reference proteome</keyword>
<feature type="transmembrane region" description="Helical" evidence="1">
    <location>
        <begin position="555"/>
        <end position="575"/>
    </location>
</feature>
<gene>
    <name evidence="2" type="ORF">AAGT95_00320</name>
</gene>
<evidence type="ECO:0000256" key="1">
    <source>
        <dbReference type="SAM" id="Phobius"/>
    </source>
</evidence>
<dbReference type="EMBL" id="CP151919">
    <property type="protein sequence ID" value="XAD54448.1"/>
    <property type="molecule type" value="Genomic_DNA"/>
</dbReference>
<dbReference type="RefSeq" id="WP_342595150.1">
    <property type="nucleotide sequence ID" value="NZ_CP151919.1"/>
</dbReference>
<feature type="transmembrane region" description="Helical" evidence="1">
    <location>
        <begin position="100"/>
        <end position="118"/>
    </location>
</feature>
<reference evidence="2 3" key="1">
    <citation type="submission" date="2024-04" db="EMBL/GenBank/DDBJ databases">
        <title>Salinicola lusitanus LLJ914,a marine bacterium isolated from the Okinawa Trough.</title>
        <authorList>
            <person name="Li J."/>
        </authorList>
    </citation>
    <scope>NUCLEOTIDE SEQUENCE [LARGE SCALE GENOMIC DNA]</scope>
    <source>
        <strain evidence="2 3">LLJ914</strain>
    </source>
</reference>
<feature type="transmembrane region" description="Helical" evidence="1">
    <location>
        <begin position="164"/>
        <end position="189"/>
    </location>
</feature>
<feature type="transmembrane region" description="Helical" evidence="1">
    <location>
        <begin position="7"/>
        <end position="28"/>
    </location>
</feature>
<dbReference type="Proteomes" id="UP001453229">
    <property type="component" value="Chromosome"/>
</dbReference>
<evidence type="ECO:0000313" key="3">
    <source>
        <dbReference type="Proteomes" id="UP001453229"/>
    </source>
</evidence>
<keyword evidence="1" id="KW-0472">Membrane</keyword>
<keyword evidence="1" id="KW-0812">Transmembrane</keyword>
<feature type="transmembrane region" description="Helical" evidence="1">
    <location>
        <begin position="124"/>
        <end position="152"/>
    </location>
</feature>